<sequence length="200" mass="21552">LVVEAGAFRVNVRGEEYMVSADQAPARELERHLKKRMRPENSGLRKQAAAEAELCVSAIDALMCEQQVCLGALLARQRRTRRRMNTAPGLMDMFILNEASLMFSSKDWAEEAMPGIVRAGMGAVCSSLRSGRPIGIVSIGDVFEGALCFEIGAGTGSCSVLGVAVSQVSSVNAPYSSGVINNLMEAMDCHARRHPDVRHA</sequence>
<evidence type="ECO:0000313" key="2">
    <source>
        <dbReference type="Proteomes" id="UP001140096"/>
    </source>
</evidence>
<dbReference type="Proteomes" id="UP001140096">
    <property type="component" value="Unassembled WGS sequence"/>
</dbReference>
<comment type="caution">
    <text evidence="1">The sequence shown here is derived from an EMBL/GenBank/DDBJ whole genome shotgun (WGS) entry which is preliminary data.</text>
</comment>
<feature type="non-terminal residue" evidence="1">
    <location>
        <position position="200"/>
    </location>
</feature>
<proteinExistence type="predicted"/>
<organism evidence="1 2">
    <name type="scientific">Coemansia furcata</name>
    <dbReference type="NCBI Taxonomy" id="417177"/>
    <lineage>
        <taxon>Eukaryota</taxon>
        <taxon>Fungi</taxon>
        <taxon>Fungi incertae sedis</taxon>
        <taxon>Zoopagomycota</taxon>
        <taxon>Kickxellomycotina</taxon>
        <taxon>Kickxellomycetes</taxon>
        <taxon>Kickxellales</taxon>
        <taxon>Kickxellaceae</taxon>
        <taxon>Coemansia</taxon>
    </lineage>
</organism>
<protein>
    <submittedName>
        <fullName evidence="1">Uncharacterized protein</fullName>
    </submittedName>
</protein>
<evidence type="ECO:0000313" key="1">
    <source>
        <dbReference type="EMBL" id="KAJ2797317.1"/>
    </source>
</evidence>
<dbReference type="EMBL" id="JANBUP010003259">
    <property type="protein sequence ID" value="KAJ2797317.1"/>
    <property type="molecule type" value="Genomic_DNA"/>
</dbReference>
<name>A0ACC1KYH9_9FUNG</name>
<reference evidence="1" key="1">
    <citation type="submission" date="2022-07" db="EMBL/GenBank/DDBJ databases">
        <title>Phylogenomic reconstructions and comparative analyses of Kickxellomycotina fungi.</title>
        <authorList>
            <person name="Reynolds N.K."/>
            <person name="Stajich J.E."/>
            <person name="Barry K."/>
            <person name="Grigoriev I.V."/>
            <person name="Crous P."/>
            <person name="Smith M.E."/>
        </authorList>
    </citation>
    <scope>NUCLEOTIDE SEQUENCE</scope>
    <source>
        <strain evidence="1">CBS 102833</strain>
    </source>
</reference>
<gene>
    <name evidence="1" type="ORF">H4S07_005979</name>
</gene>
<keyword evidence="2" id="KW-1185">Reference proteome</keyword>
<feature type="non-terminal residue" evidence="1">
    <location>
        <position position="1"/>
    </location>
</feature>
<accession>A0ACC1KYH9</accession>